<dbReference type="PROSITE" id="PS51194">
    <property type="entry name" value="HELICASE_CTER"/>
    <property type="match status" value="1"/>
</dbReference>
<dbReference type="InterPro" id="IPR049730">
    <property type="entry name" value="SNF2/RAD54-like_C"/>
</dbReference>
<dbReference type="PROSITE" id="PS51192">
    <property type="entry name" value="HELICASE_ATP_BIND_1"/>
    <property type="match status" value="1"/>
</dbReference>
<name>A0ABR4C462_9HELO</name>
<dbReference type="Gene3D" id="3.40.50.10810">
    <property type="entry name" value="Tandem AAA-ATPase domain"/>
    <property type="match status" value="1"/>
</dbReference>
<sequence length="902" mass="101801">MEAQHHTSGFSTLALSSRVDTELGNFDSPDGIAIHIHKRPWPFEHEEGLGATRRSPSPSTRDSKETMQLLGSYFSILNMQAQLILNDGMPYYSDVPCHAHNPYTVFEVTLVGDFFELSYGGHKVARMNKNFCVQFRHLPHFGVQFQAYLPENDWHSVLSRHYATSATKVFAVDVNVYSFQYHAFQVGDILSQASLFLQKPTYDSRESVYCNPQTLEFKGLEARPEAAFISITKASLAASHMDIAMDLEPPEPDRQINSSDLVDSVLNSLSHNGTLREIDTDQRRIKTFLLPHQKKAIDFMSQREGNQVPDTLSLWTELEDVNEDKYFRHTITGARRPYREEARGGIIADDMGLGKTLVVLFAIATSMQNATDFVSSRPQVVQRSSKSKQASRATLVLAPSTLLIDSWITEIRKHTHSGGITFHKHLGSERHDPSEIARHFESDIVFTTFATVTQDSIRKKPDLETIHYFRIVLDEAHYIRNRNTKQFQAVDRLVAQHRWCLTGTPIQNSLDDLGTLVSFLRVPILNKPPAFRTFIIAPTASKTRTRYQNLQTLLQAICLRRTKNILGLPEIVPHIQLLQLSGRERREYDDLFQRFKNFVQMAVSGRKSKVSAIVLHSIHELRLFCNNGLRTTTRDNLDSDDELFSMLQQYGASVCSKCGGQVFSIDQSTGDANSDIGTFLTTCKHLVCHSCLPQCFKPEQGCLLCASGDKPKSLFDDSVIDLYREIKSTNVVDSPVKEYPSKLLALLAALRMDPGNKCIVFSSWKKTLDLTAALLKTSGLYYEFIHGGLTLKKRINVLESFRSPTGPNILLMTLGTGAVGLNLVVATRIYILEPQWNPFIELQAMARAQRLDQTKEVKVVRYIMEDTIEHSNVLNKQKKKAALAGDGFGREKLQESLQYFGV</sequence>
<keyword evidence="2" id="KW-0547">Nucleotide-binding</keyword>
<dbReference type="Pfam" id="PF00176">
    <property type="entry name" value="SNF2-rel_dom"/>
    <property type="match status" value="1"/>
</dbReference>
<evidence type="ECO:0000256" key="1">
    <source>
        <dbReference type="ARBA" id="ARBA00022723"/>
    </source>
</evidence>
<dbReference type="Proteomes" id="UP001595075">
    <property type="component" value="Unassembled WGS sequence"/>
</dbReference>
<dbReference type="Gene3D" id="3.40.50.300">
    <property type="entry name" value="P-loop containing nucleotide triphosphate hydrolases"/>
    <property type="match status" value="1"/>
</dbReference>
<evidence type="ECO:0000259" key="7">
    <source>
        <dbReference type="PROSITE" id="PS51192"/>
    </source>
</evidence>
<evidence type="ECO:0000256" key="6">
    <source>
        <dbReference type="ARBA" id="ARBA00022840"/>
    </source>
</evidence>
<dbReference type="InterPro" id="IPR027417">
    <property type="entry name" value="P-loop_NTPase"/>
</dbReference>
<proteinExistence type="predicted"/>
<accession>A0ABR4C462</accession>
<dbReference type="InterPro" id="IPR038718">
    <property type="entry name" value="SNF2-like_sf"/>
</dbReference>
<dbReference type="InterPro" id="IPR000330">
    <property type="entry name" value="SNF2_N"/>
</dbReference>
<evidence type="ECO:0000313" key="10">
    <source>
        <dbReference type="Proteomes" id="UP001595075"/>
    </source>
</evidence>
<evidence type="ECO:0000256" key="5">
    <source>
        <dbReference type="ARBA" id="ARBA00022833"/>
    </source>
</evidence>
<protein>
    <submittedName>
        <fullName evidence="9">Uncharacterized protein</fullName>
    </submittedName>
</protein>
<dbReference type="CDD" id="cd18008">
    <property type="entry name" value="DEXDc_SHPRH-like"/>
    <property type="match status" value="1"/>
</dbReference>
<dbReference type="SUPFAM" id="SSF52540">
    <property type="entry name" value="P-loop containing nucleoside triphosphate hydrolases"/>
    <property type="match status" value="2"/>
</dbReference>
<evidence type="ECO:0000256" key="4">
    <source>
        <dbReference type="ARBA" id="ARBA00022801"/>
    </source>
</evidence>
<dbReference type="SMART" id="SM00487">
    <property type="entry name" value="DEXDc"/>
    <property type="match status" value="1"/>
</dbReference>
<dbReference type="InterPro" id="IPR001650">
    <property type="entry name" value="Helicase_C-like"/>
</dbReference>
<dbReference type="CDD" id="cd18793">
    <property type="entry name" value="SF2_C_SNF"/>
    <property type="match status" value="1"/>
</dbReference>
<feature type="domain" description="Helicase C-terminal" evidence="8">
    <location>
        <begin position="742"/>
        <end position="902"/>
    </location>
</feature>
<dbReference type="InterPro" id="IPR017907">
    <property type="entry name" value="Znf_RING_CS"/>
</dbReference>
<keyword evidence="3" id="KW-0863">Zinc-finger</keyword>
<gene>
    <name evidence="9" type="ORF">VTL71DRAFT_4944</name>
</gene>
<evidence type="ECO:0000313" key="9">
    <source>
        <dbReference type="EMBL" id="KAL2064450.1"/>
    </source>
</evidence>
<dbReference type="InterPro" id="IPR050628">
    <property type="entry name" value="SNF2_RAD54_helicase_TF"/>
</dbReference>
<keyword evidence="4" id="KW-0378">Hydrolase</keyword>
<dbReference type="PANTHER" id="PTHR45626:SF52">
    <property type="entry name" value="SINGLE-STRANDED DNA-DEPENDENT ATPASE (EUROFUNG)"/>
    <property type="match status" value="1"/>
</dbReference>
<keyword evidence="10" id="KW-1185">Reference proteome</keyword>
<organism evidence="9 10">
    <name type="scientific">Oculimacula yallundae</name>
    <dbReference type="NCBI Taxonomy" id="86028"/>
    <lineage>
        <taxon>Eukaryota</taxon>
        <taxon>Fungi</taxon>
        <taxon>Dikarya</taxon>
        <taxon>Ascomycota</taxon>
        <taxon>Pezizomycotina</taxon>
        <taxon>Leotiomycetes</taxon>
        <taxon>Helotiales</taxon>
        <taxon>Ploettnerulaceae</taxon>
        <taxon>Oculimacula</taxon>
    </lineage>
</organism>
<dbReference type="EMBL" id="JAZHXI010000014">
    <property type="protein sequence ID" value="KAL2064450.1"/>
    <property type="molecule type" value="Genomic_DNA"/>
</dbReference>
<dbReference type="PROSITE" id="PS00518">
    <property type="entry name" value="ZF_RING_1"/>
    <property type="match status" value="1"/>
</dbReference>
<evidence type="ECO:0000256" key="3">
    <source>
        <dbReference type="ARBA" id="ARBA00022771"/>
    </source>
</evidence>
<evidence type="ECO:0000259" key="8">
    <source>
        <dbReference type="PROSITE" id="PS51194"/>
    </source>
</evidence>
<feature type="domain" description="Helicase ATP-binding" evidence="7">
    <location>
        <begin position="336"/>
        <end position="523"/>
    </location>
</feature>
<comment type="caution">
    <text evidence="9">The sequence shown here is derived from an EMBL/GenBank/DDBJ whole genome shotgun (WGS) entry which is preliminary data.</text>
</comment>
<dbReference type="SMART" id="SM00490">
    <property type="entry name" value="HELICc"/>
    <property type="match status" value="1"/>
</dbReference>
<dbReference type="PANTHER" id="PTHR45626">
    <property type="entry name" value="TRANSCRIPTION TERMINATION FACTOR 2-RELATED"/>
    <property type="match status" value="1"/>
</dbReference>
<keyword evidence="5" id="KW-0862">Zinc</keyword>
<keyword evidence="6" id="KW-0067">ATP-binding</keyword>
<evidence type="ECO:0000256" key="2">
    <source>
        <dbReference type="ARBA" id="ARBA00022741"/>
    </source>
</evidence>
<keyword evidence="1" id="KW-0479">Metal-binding</keyword>
<reference evidence="9 10" key="1">
    <citation type="journal article" date="2024" name="Commun. Biol.">
        <title>Comparative genomic analysis of thermophilic fungi reveals convergent evolutionary adaptations and gene losses.</title>
        <authorList>
            <person name="Steindorff A.S."/>
            <person name="Aguilar-Pontes M.V."/>
            <person name="Robinson A.J."/>
            <person name="Andreopoulos B."/>
            <person name="LaButti K."/>
            <person name="Kuo A."/>
            <person name="Mondo S."/>
            <person name="Riley R."/>
            <person name="Otillar R."/>
            <person name="Haridas S."/>
            <person name="Lipzen A."/>
            <person name="Grimwood J."/>
            <person name="Schmutz J."/>
            <person name="Clum A."/>
            <person name="Reid I.D."/>
            <person name="Moisan M.C."/>
            <person name="Butler G."/>
            <person name="Nguyen T.T.M."/>
            <person name="Dewar K."/>
            <person name="Conant G."/>
            <person name="Drula E."/>
            <person name="Henrissat B."/>
            <person name="Hansel C."/>
            <person name="Singer S."/>
            <person name="Hutchinson M.I."/>
            <person name="de Vries R.P."/>
            <person name="Natvig D.O."/>
            <person name="Powell A.J."/>
            <person name="Tsang A."/>
            <person name="Grigoriev I.V."/>
        </authorList>
    </citation>
    <scope>NUCLEOTIDE SEQUENCE [LARGE SCALE GENOMIC DNA]</scope>
    <source>
        <strain evidence="9 10">CBS 494.80</strain>
    </source>
</reference>
<dbReference type="Pfam" id="PF00271">
    <property type="entry name" value="Helicase_C"/>
    <property type="match status" value="1"/>
</dbReference>
<dbReference type="InterPro" id="IPR014001">
    <property type="entry name" value="Helicase_ATP-bd"/>
</dbReference>